<dbReference type="InterPro" id="IPR052529">
    <property type="entry name" value="Bact_Transport_Assoc"/>
</dbReference>
<feature type="transmembrane region" description="Helical" evidence="2">
    <location>
        <begin position="175"/>
        <end position="199"/>
    </location>
</feature>
<dbReference type="AlphaFoldDB" id="A0A840WAF2"/>
<dbReference type="RefSeq" id="WP_184366400.1">
    <property type="nucleotide sequence ID" value="NZ_BAAAKM010000075.1"/>
</dbReference>
<evidence type="ECO:0000256" key="2">
    <source>
        <dbReference type="SAM" id="Phobius"/>
    </source>
</evidence>
<dbReference type="PANTHER" id="PTHR30590:SF2">
    <property type="entry name" value="INNER MEMBRANE PROTEIN"/>
    <property type="match status" value="1"/>
</dbReference>
<dbReference type="Pfam" id="PF04235">
    <property type="entry name" value="DUF418"/>
    <property type="match status" value="1"/>
</dbReference>
<feature type="region of interest" description="Disordered" evidence="1">
    <location>
        <begin position="411"/>
        <end position="430"/>
    </location>
</feature>
<sequence>MTGHRGYTGPASEPVPSLTTSTERTAAAPERPPQQVRRALVPDLARGFMLLSIALANVTWYLYGAPTASVTAHRTDAEGLDALWQTAAMVAVDGRSYPLFAFLFGYGIWQAYSRRCALGHEAGAVRRTLQTRHLWMILFGGVHAALLWHGDVLGAYGLIGLLTVWLFVERSDRTLAVWAAVLGALLGVLAVTSLLWGAVSAERSGDAGEALVPEFAAITPYAESILPRLQTWLLLTVGQGVLGLVVPVAVLAAVLCARHRVLEVPERHRPLLRAVAVGGIGAGWLGALPSVLVHHGVWDAPEWSTAAFNGFTGLFAGFGYVSLIALLVSRRKTAEPVGRMLAGLSAMGRRSLSCYLFQSAVFAPLLCAWGLGLGGVLTQWQAALLAVAVWAVSLALAVLLERSGRPGPAESLLRAVSGRGGTSTRAPRAT</sequence>
<feature type="transmembrane region" description="Helical" evidence="2">
    <location>
        <begin position="232"/>
        <end position="258"/>
    </location>
</feature>
<dbReference type="InterPro" id="IPR007349">
    <property type="entry name" value="DUF418"/>
</dbReference>
<keyword evidence="5" id="KW-1185">Reference proteome</keyword>
<keyword evidence="2" id="KW-1133">Transmembrane helix</keyword>
<feature type="transmembrane region" description="Helical" evidence="2">
    <location>
        <begin position="350"/>
        <end position="374"/>
    </location>
</feature>
<gene>
    <name evidence="4" type="ORF">HNR07_004219</name>
</gene>
<accession>A0A840WAF2</accession>
<feature type="transmembrane region" description="Helical" evidence="2">
    <location>
        <begin position="270"/>
        <end position="287"/>
    </location>
</feature>
<feature type="region of interest" description="Disordered" evidence="1">
    <location>
        <begin position="1"/>
        <end position="34"/>
    </location>
</feature>
<proteinExistence type="predicted"/>
<keyword evidence="2" id="KW-0472">Membrane</keyword>
<dbReference type="PANTHER" id="PTHR30590">
    <property type="entry name" value="INNER MEMBRANE PROTEIN"/>
    <property type="match status" value="1"/>
</dbReference>
<feature type="transmembrane region" description="Helical" evidence="2">
    <location>
        <begin position="152"/>
        <end position="168"/>
    </location>
</feature>
<evidence type="ECO:0000256" key="1">
    <source>
        <dbReference type="SAM" id="MobiDB-lite"/>
    </source>
</evidence>
<organism evidence="4 5">
    <name type="scientific">Nocardiopsis metallicus</name>
    <dbReference type="NCBI Taxonomy" id="179819"/>
    <lineage>
        <taxon>Bacteria</taxon>
        <taxon>Bacillati</taxon>
        <taxon>Actinomycetota</taxon>
        <taxon>Actinomycetes</taxon>
        <taxon>Streptosporangiales</taxon>
        <taxon>Nocardiopsidaceae</taxon>
        <taxon>Nocardiopsis</taxon>
    </lineage>
</organism>
<feature type="transmembrane region" description="Helical" evidence="2">
    <location>
        <begin position="44"/>
        <end position="63"/>
    </location>
</feature>
<feature type="domain" description="DUF418" evidence="3">
    <location>
        <begin position="257"/>
        <end position="416"/>
    </location>
</feature>
<dbReference type="EMBL" id="JACHDO010000001">
    <property type="protein sequence ID" value="MBB5493082.1"/>
    <property type="molecule type" value="Genomic_DNA"/>
</dbReference>
<dbReference type="Proteomes" id="UP000579647">
    <property type="component" value="Unassembled WGS sequence"/>
</dbReference>
<feature type="transmembrane region" description="Helical" evidence="2">
    <location>
        <begin position="307"/>
        <end position="329"/>
    </location>
</feature>
<protein>
    <submittedName>
        <fullName evidence="4">Putative membrane protein YeiB</fullName>
    </submittedName>
</protein>
<keyword evidence="2" id="KW-0812">Transmembrane</keyword>
<reference evidence="4 5" key="1">
    <citation type="submission" date="2020-08" db="EMBL/GenBank/DDBJ databases">
        <title>Sequencing the genomes of 1000 actinobacteria strains.</title>
        <authorList>
            <person name="Klenk H.-P."/>
        </authorList>
    </citation>
    <scope>NUCLEOTIDE SEQUENCE [LARGE SCALE GENOMIC DNA]</scope>
    <source>
        <strain evidence="4 5">DSM 44598</strain>
    </source>
</reference>
<evidence type="ECO:0000313" key="5">
    <source>
        <dbReference type="Proteomes" id="UP000579647"/>
    </source>
</evidence>
<evidence type="ECO:0000313" key="4">
    <source>
        <dbReference type="EMBL" id="MBB5493082.1"/>
    </source>
</evidence>
<comment type="caution">
    <text evidence="4">The sequence shown here is derived from an EMBL/GenBank/DDBJ whole genome shotgun (WGS) entry which is preliminary data.</text>
</comment>
<evidence type="ECO:0000259" key="3">
    <source>
        <dbReference type="Pfam" id="PF04235"/>
    </source>
</evidence>
<name>A0A840WAF2_9ACTN</name>
<feature type="transmembrane region" description="Helical" evidence="2">
    <location>
        <begin position="380"/>
        <end position="400"/>
    </location>
</feature>